<comment type="caution">
    <text evidence="1">The sequence shown here is derived from an EMBL/GenBank/DDBJ whole genome shotgun (WGS) entry which is preliminary data.</text>
</comment>
<evidence type="ECO:0000313" key="2">
    <source>
        <dbReference type="Proteomes" id="UP000288028"/>
    </source>
</evidence>
<dbReference type="Pfam" id="PF02288">
    <property type="entry name" value="Dehydratase_MU"/>
    <property type="match status" value="1"/>
</dbReference>
<accession>A0A430AXE0</accession>
<dbReference type="PIRSF" id="PIRSF011503">
    <property type="entry name" value="DdrB_PduH"/>
    <property type="match status" value="1"/>
</dbReference>
<dbReference type="Gene3D" id="3.40.50.10150">
    <property type="entry name" value="B12-dependent dehydatase associated subunit"/>
    <property type="match status" value="1"/>
</dbReference>
<dbReference type="EMBL" id="NGKB01000010">
    <property type="protein sequence ID" value="RSU12730.1"/>
    <property type="molecule type" value="Genomic_DNA"/>
</dbReference>
<dbReference type="SUPFAM" id="SSF52968">
    <property type="entry name" value="B12-dependent dehydatase associated subunit"/>
    <property type="match status" value="1"/>
</dbReference>
<evidence type="ECO:0000313" key="1">
    <source>
        <dbReference type="EMBL" id="RSU12730.1"/>
    </source>
</evidence>
<keyword evidence="2" id="KW-1185">Reference proteome</keyword>
<gene>
    <name evidence="1" type="ORF">CBF28_10405</name>
</gene>
<dbReference type="InterPro" id="IPR010254">
    <property type="entry name" value="B12-dep_deHydtase_bsu"/>
</dbReference>
<dbReference type="Proteomes" id="UP000288028">
    <property type="component" value="Unassembled WGS sequence"/>
</dbReference>
<dbReference type="InterPro" id="IPR003208">
    <property type="entry name" value="Dehydtase/Dehydtase_re"/>
</dbReference>
<organism evidence="1 2">
    <name type="scientific">Vagococcus carniphilus</name>
    <dbReference type="NCBI Taxonomy" id="218144"/>
    <lineage>
        <taxon>Bacteria</taxon>
        <taxon>Bacillati</taxon>
        <taxon>Bacillota</taxon>
        <taxon>Bacilli</taxon>
        <taxon>Lactobacillales</taxon>
        <taxon>Enterococcaceae</taxon>
        <taxon>Vagococcus</taxon>
    </lineage>
</organism>
<evidence type="ECO:0008006" key="3">
    <source>
        <dbReference type="Google" id="ProtNLM"/>
    </source>
</evidence>
<reference evidence="1 2" key="1">
    <citation type="submission" date="2017-05" db="EMBL/GenBank/DDBJ databases">
        <title>Vagococcus spp. assemblies.</title>
        <authorList>
            <person name="Gulvik C.A."/>
        </authorList>
    </citation>
    <scope>NUCLEOTIDE SEQUENCE [LARGE SCALE GENOMIC DNA]</scope>
    <source>
        <strain evidence="1 2">SS1714</strain>
    </source>
</reference>
<protein>
    <recommendedName>
        <fullName evidence="3">Glycerol dehydratase</fullName>
    </recommendedName>
</protein>
<dbReference type="OrthoDB" id="308037at2"/>
<name>A0A430AXE0_9ENTE</name>
<dbReference type="AlphaFoldDB" id="A0A430AXE0"/>
<dbReference type="InterPro" id="IPR009192">
    <property type="entry name" value="Diol/glycerol_deHydtase_re_ssu"/>
</dbReference>
<sequence>MRVMVDLFVKPVIMFSYTKEVNQEIIQPILNGLEEEGIPFLLEEKEIMNINAEAYVGAVASSLQVGICCDEEMIVIHHKNLKEDEPYMMLTRYQTRPKEQLKNFGANAARLVKGIPFKVIE</sequence>
<proteinExistence type="predicted"/>